<evidence type="ECO:0000313" key="2">
    <source>
        <dbReference type="Proteomes" id="UP000658656"/>
    </source>
</evidence>
<sequence length="74" mass="8310">MAALWIGLGAVIVVMLGTALLADARDRQRGGERQVRMPDRADRRAADLLRGSQVNWTARDARVRSPREAEARRR</sequence>
<name>A0A8H9IQW2_9PSEU</name>
<reference evidence="1" key="1">
    <citation type="journal article" date="2014" name="Int. J. Syst. Evol. Microbiol.">
        <title>Complete genome sequence of Corynebacterium casei LMG S-19264T (=DSM 44701T), isolated from a smear-ripened cheese.</title>
        <authorList>
            <consortium name="US DOE Joint Genome Institute (JGI-PGF)"/>
            <person name="Walter F."/>
            <person name="Albersmeier A."/>
            <person name="Kalinowski J."/>
            <person name="Ruckert C."/>
        </authorList>
    </citation>
    <scope>NUCLEOTIDE SEQUENCE</scope>
    <source>
        <strain evidence="1">CGMCC 4.7679</strain>
    </source>
</reference>
<dbReference type="EMBL" id="BNAV01000002">
    <property type="protein sequence ID" value="GHF46936.1"/>
    <property type="molecule type" value="Genomic_DNA"/>
</dbReference>
<proteinExistence type="predicted"/>
<dbReference type="RefSeq" id="WP_145937809.1">
    <property type="nucleotide sequence ID" value="NZ_BNAV01000002.1"/>
</dbReference>
<organism evidence="1 2">
    <name type="scientific">Amycolatopsis bartoniae</name>
    <dbReference type="NCBI Taxonomy" id="941986"/>
    <lineage>
        <taxon>Bacteria</taxon>
        <taxon>Bacillati</taxon>
        <taxon>Actinomycetota</taxon>
        <taxon>Actinomycetes</taxon>
        <taxon>Pseudonocardiales</taxon>
        <taxon>Pseudonocardiaceae</taxon>
        <taxon>Amycolatopsis</taxon>
    </lineage>
</organism>
<dbReference type="AlphaFoldDB" id="A0A8H9IQW2"/>
<accession>A0A8H9IQW2</accession>
<dbReference type="Proteomes" id="UP000658656">
    <property type="component" value="Unassembled WGS sequence"/>
</dbReference>
<evidence type="ECO:0000313" key="1">
    <source>
        <dbReference type="EMBL" id="GHF46936.1"/>
    </source>
</evidence>
<protein>
    <submittedName>
        <fullName evidence="1">Uncharacterized protein</fullName>
    </submittedName>
</protein>
<comment type="caution">
    <text evidence="1">The sequence shown here is derived from an EMBL/GenBank/DDBJ whole genome shotgun (WGS) entry which is preliminary data.</text>
</comment>
<reference evidence="1" key="2">
    <citation type="submission" date="2020-09" db="EMBL/GenBank/DDBJ databases">
        <authorList>
            <person name="Sun Q."/>
            <person name="Zhou Y."/>
        </authorList>
    </citation>
    <scope>NUCLEOTIDE SEQUENCE</scope>
    <source>
        <strain evidence="1">CGMCC 4.7679</strain>
    </source>
</reference>
<gene>
    <name evidence="1" type="ORF">GCM10017566_20080</name>
</gene>
<keyword evidence="2" id="KW-1185">Reference proteome</keyword>